<reference evidence="10" key="1">
    <citation type="submission" date="2021-01" db="EMBL/GenBank/DDBJ databases">
        <authorList>
            <person name="Zahm M."/>
            <person name="Roques C."/>
            <person name="Cabau C."/>
            <person name="Klopp C."/>
            <person name="Donnadieu C."/>
            <person name="Jouanno E."/>
            <person name="Lampietro C."/>
            <person name="Louis A."/>
            <person name="Herpin A."/>
            <person name="Echchiki A."/>
            <person name="Berthelot C."/>
            <person name="Parey E."/>
            <person name="Roest-Crollius H."/>
            <person name="Braasch I."/>
            <person name="Postlethwait J."/>
            <person name="Bobe J."/>
            <person name="Montfort J."/>
            <person name="Bouchez O."/>
            <person name="Begum T."/>
            <person name="Mejri S."/>
            <person name="Adams A."/>
            <person name="Chen W.-J."/>
            <person name="Guiguen Y."/>
        </authorList>
    </citation>
    <scope>NUCLEOTIDE SEQUENCE</scope>
    <source>
        <strain evidence="10">YG-15Mar2019-1</strain>
        <tissue evidence="10">Brain</tissue>
    </source>
</reference>
<organism evidence="10 11">
    <name type="scientific">Megalops atlanticus</name>
    <name type="common">Tarpon</name>
    <name type="synonym">Clupea gigantea</name>
    <dbReference type="NCBI Taxonomy" id="7932"/>
    <lineage>
        <taxon>Eukaryota</taxon>
        <taxon>Metazoa</taxon>
        <taxon>Chordata</taxon>
        <taxon>Craniata</taxon>
        <taxon>Vertebrata</taxon>
        <taxon>Euteleostomi</taxon>
        <taxon>Actinopterygii</taxon>
        <taxon>Neopterygii</taxon>
        <taxon>Teleostei</taxon>
        <taxon>Elopiformes</taxon>
        <taxon>Megalopidae</taxon>
        <taxon>Megalops</taxon>
    </lineage>
</organism>
<protein>
    <recommendedName>
        <fullName evidence="12">Hematopoietic progenitor cell antigen CD34</fullName>
    </recommendedName>
</protein>
<evidence type="ECO:0000313" key="11">
    <source>
        <dbReference type="Proteomes" id="UP001046870"/>
    </source>
</evidence>
<evidence type="ECO:0000256" key="4">
    <source>
        <dbReference type="ARBA" id="ARBA00022889"/>
    </source>
</evidence>
<keyword evidence="6 9" id="KW-0472">Membrane</keyword>
<dbReference type="GO" id="GO:0005886">
    <property type="term" value="C:plasma membrane"/>
    <property type="evidence" value="ECO:0007669"/>
    <property type="project" value="UniProtKB-ARBA"/>
</dbReference>
<feature type="compositionally biased region" description="Polar residues" evidence="8">
    <location>
        <begin position="181"/>
        <end position="198"/>
    </location>
</feature>
<proteinExistence type="predicted"/>
<dbReference type="InterPro" id="IPR008083">
    <property type="entry name" value="CD34"/>
</dbReference>
<evidence type="ECO:0000256" key="5">
    <source>
        <dbReference type="ARBA" id="ARBA00022989"/>
    </source>
</evidence>
<accession>A0A9D3T689</accession>
<dbReference type="EMBL" id="JAFDVH010000008">
    <property type="protein sequence ID" value="KAG7472098.1"/>
    <property type="molecule type" value="Genomic_DNA"/>
</dbReference>
<dbReference type="GO" id="GO:0007155">
    <property type="term" value="P:cell adhesion"/>
    <property type="evidence" value="ECO:0007669"/>
    <property type="project" value="UniProtKB-KW"/>
</dbReference>
<feature type="region of interest" description="Disordered" evidence="8">
    <location>
        <begin position="229"/>
        <end position="261"/>
    </location>
</feature>
<sequence length="474" mass="50161">QSRRRTGRHSRRVKRKGVGERGERGCIKLPEHKLRFIPPVLRTVRGNPKLTQPSLPQQPHTHAHTRAHTNRHRPCSQRTMAAPTRKMNESWRKMTLALVLSAWLLQNGVVCQSDATDVAAVTPTQSDMITGAGDVQDPTVGEPPESGKTADTNIATDASGQDATPTPAEKPASGTPGAGPTVQTTLAQGTSSQSTEVTPMTPVPSDVMSSISTAGLGHDLVVPTTDGTVASHASTEAQTDAPTGPSGDTHTDAQTDAAPKLEITDVPKPLVQCVGKEEVGDIDAVKVVLEEASSCEETRAKIEALVRELCGSDCKLYIFQEENSNEFIVAGPNIKADAEAMAEKFNSFGIKEKLMVVDAVPRWGKPPQTVLISLLVTGLLLAALLIGGYCFKNRRSHSAKGMRLAEESYQADEENQGNTLVSVAPLNPPETQEKPSINGESPEGGKSQPPPAGTGGATTNGHSTAKTPVADTEL</sequence>
<evidence type="ECO:0008006" key="12">
    <source>
        <dbReference type="Google" id="ProtNLM"/>
    </source>
</evidence>
<dbReference type="Proteomes" id="UP001046870">
    <property type="component" value="Chromosome 8"/>
</dbReference>
<feature type="non-terminal residue" evidence="10">
    <location>
        <position position="474"/>
    </location>
</feature>
<feature type="region of interest" description="Disordered" evidence="8">
    <location>
        <begin position="1"/>
        <end position="22"/>
    </location>
</feature>
<evidence type="ECO:0000256" key="8">
    <source>
        <dbReference type="SAM" id="MobiDB-lite"/>
    </source>
</evidence>
<comment type="subcellular location">
    <subcellularLocation>
        <location evidence="1">Membrane</location>
        <topology evidence="1">Single-pass type I membrane protein</topology>
    </subcellularLocation>
</comment>
<keyword evidence="7" id="KW-0325">Glycoprotein</keyword>
<evidence type="ECO:0000313" key="10">
    <source>
        <dbReference type="EMBL" id="KAG7472098.1"/>
    </source>
</evidence>
<comment type="caution">
    <text evidence="10">The sequence shown here is derived from an EMBL/GenBank/DDBJ whole genome shotgun (WGS) entry which is preliminary data.</text>
</comment>
<evidence type="ECO:0000256" key="6">
    <source>
        <dbReference type="ARBA" id="ARBA00023136"/>
    </source>
</evidence>
<dbReference type="InterPro" id="IPR013836">
    <property type="entry name" value="CD34/Podocalyxin"/>
</dbReference>
<feature type="compositionally biased region" description="Basic residues" evidence="8">
    <location>
        <begin position="61"/>
        <end position="75"/>
    </location>
</feature>
<keyword evidence="2 9" id="KW-0812">Transmembrane</keyword>
<evidence type="ECO:0000256" key="7">
    <source>
        <dbReference type="ARBA" id="ARBA00023180"/>
    </source>
</evidence>
<feature type="compositionally biased region" description="Basic residues" evidence="8">
    <location>
        <begin position="1"/>
        <end position="16"/>
    </location>
</feature>
<keyword evidence="4" id="KW-0130">Cell adhesion</keyword>
<dbReference type="Pfam" id="PF06365">
    <property type="entry name" value="CD34_antigen"/>
    <property type="match status" value="1"/>
</dbReference>
<keyword evidence="3" id="KW-0732">Signal</keyword>
<gene>
    <name evidence="10" type="ORF">MATL_G00104990</name>
</gene>
<evidence type="ECO:0000256" key="3">
    <source>
        <dbReference type="ARBA" id="ARBA00022729"/>
    </source>
</evidence>
<dbReference type="OrthoDB" id="8945512at2759"/>
<feature type="compositionally biased region" description="Polar residues" evidence="8">
    <location>
        <begin position="149"/>
        <end position="164"/>
    </location>
</feature>
<feature type="region of interest" description="Disordered" evidence="8">
    <location>
        <begin position="128"/>
        <end position="205"/>
    </location>
</feature>
<keyword evidence="5 9" id="KW-1133">Transmembrane helix</keyword>
<evidence type="ECO:0000256" key="2">
    <source>
        <dbReference type="ARBA" id="ARBA00022692"/>
    </source>
</evidence>
<dbReference type="AlphaFoldDB" id="A0A9D3T689"/>
<feature type="compositionally biased region" description="Polar residues" evidence="8">
    <location>
        <begin position="50"/>
        <end position="59"/>
    </location>
</feature>
<feature type="transmembrane region" description="Helical" evidence="9">
    <location>
        <begin position="370"/>
        <end position="391"/>
    </location>
</feature>
<feature type="region of interest" description="Disordered" evidence="8">
    <location>
        <begin position="50"/>
        <end position="87"/>
    </location>
</feature>
<feature type="compositionally biased region" description="Polar residues" evidence="8">
    <location>
        <begin position="229"/>
        <end position="254"/>
    </location>
</feature>
<feature type="region of interest" description="Disordered" evidence="8">
    <location>
        <begin position="406"/>
        <end position="474"/>
    </location>
</feature>
<dbReference type="PANTHER" id="PTHR16677">
    <property type="entry name" value="HEMATOPOIETIC PROGENITOR CELL ANTIGEN CD34"/>
    <property type="match status" value="1"/>
</dbReference>
<name>A0A9D3T689_MEGAT</name>
<evidence type="ECO:0000256" key="9">
    <source>
        <dbReference type="SAM" id="Phobius"/>
    </source>
</evidence>
<evidence type="ECO:0000256" key="1">
    <source>
        <dbReference type="ARBA" id="ARBA00004479"/>
    </source>
</evidence>
<keyword evidence="11" id="KW-1185">Reference proteome</keyword>
<dbReference type="PANTHER" id="PTHR16677:SF1">
    <property type="entry name" value="HEMATOPOIETIC PROGENITOR CELL ANTIGEN CD34"/>
    <property type="match status" value="1"/>
</dbReference>